<sequence length="151" mass="16804">MFPSSRERFVKFRQSYSPLILLKRATSAKSPPHSVKKQCMSSLTRLSITPETAPSCIFAVHCFSLTLTSFAEHGSVSARHDNRIGVYRSFSELHDEAAADSLRRNQLSGLYHNQLGQHSMAQFVPYMLVLPDSQSGALSGPLTNMPYHSMS</sequence>
<proteinExistence type="predicted"/>
<accession>A0A0D0AAJ5</accession>
<protein>
    <submittedName>
        <fullName evidence="1">Uncharacterized protein</fullName>
    </submittedName>
</protein>
<dbReference type="Proteomes" id="UP000054485">
    <property type="component" value="Unassembled WGS sequence"/>
</dbReference>
<organism evidence="1 2">
    <name type="scientific">Suillus luteus UH-Slu-Lm8-n1</name>
    <dbReference type="NCBI Taxonomy" id="930992"/>
    <lineage>
        <taxon>Eukaryota</taxon>
        <taxon>Fungi</taxon>
        <taxon>Dikarya</taxon>
        <taxon>Basidiomycota</taxon>
        <taxon>Agaricomycotina</taxon>
        <taxon>Agaricomycetes</taxon>
        <taxon>Agaricomycetidae</taxon>
        <taxon>Boletales</taxon>
        <taxon>Suillineae</taxon>
        <taxon>Suillaceae</taxon>
        <taxon>Suillus</taxon>
    </lineage>
</organism>
<dbReference type="EMBL" id="KN835148">
    <property type="protein sequence ID" value="KIK47280.1"/>
    <property type="molecule type" value="Genomic_DNA"/>
</dbReference>
<keyword evidence="2" id="KW-1185">Reference proteome</keyword>
<evidence type="ECO:0000313" key="1">
    <source>
        <dbReference type="EMBL" id="KIK47280.1"/>
    </source>
</evidence>
<gene>
    <name evidence="1" type="ORF">CY34DRAFT_262555</name>
</gene>
<dbReference type="AlphaFoldDB" id="A0A0D0AAJ5"/>
<dbReference type="InParanoid" id="A0A0D0AAJ5"/>
<reference evidence="2" key="2">
    <citation type="submission" date="2015-01" db="EMBL/GenBank/DDBJ databases">
        <title>Evolutionary Origins and Diversification of the Mycorrhizal Mutualists.</title>
        <authorList>
            <consortium name="DOE Joint Genome Institute"/>
            <consortium name="Mycorrhizal Genomics Consortium"/>
            <person name="Kohler A."/>
            <person name="Kuo A."/>
            <person name="Nagy L.G."/>
            <person name="Floudas D."/>
            <person name="Copeland A."/>
            <person name="Barry K.W."/>
            <person name="Cichocki N."/>
            <person name="Veneault-Fourrey C."/>
            <person name="LaButti K."/>
            <person name="Lindquist E.A."/>
            <person name="Lipzen A."/>
            <person name="Lundell T."/>
            <person name="Morin E."/>
            <person name="Murat C."/>
            <person name="Riley R."/>
            <person name="Ohm R."/>
            <person name="Sun H."/>
            <person name="Tunlid A."/>
            <person name="Henrissat B."/>
            <person name="Grigoriev I.V."/>
            <person name="Hibbett D.S."/>
            <person name="Martin F."/>
        </authorList>
    </citation>
    <scope>NUCLEOTIDE SEQUENCE [LARGE SCALE GENOMIC DNA]</scope>
    <source>
        <strain evidence="2">UH-Slu-Lm8-n1</strain>
    </source>
</reference>
<dbReference type="OrthoDB" id="10326912at2759"/>
<reference evidence="1 2" key="1">
    <citation type="submission" date="2014-04" db="EMBL/GenBank/DDBJ databases">
        <authorList>
            <consortium name="DOE Joint Genome Institute"/>
            <person name="Kuo A."/>
            <person name="Ruytinx J."/>
            <person name="Rineau F."/>
            <person name="Colpaert J."/>
            <person name="Kohler A."/>
            <person name="Nagy L.G."/>
            <person name="Floudas D."/>
            <person name="Copeland A."/>
            <person name="Barry K.W."/>
            <person name="Cichocki N."/>
            <person name="Veneault-Fourrey C."/>
            <person name="LaButti K."/>
            <person name="Lindquist E.A."/>
            <person name="Lipzen A."/>
            <person name="Lundell T."/>
            <person name="Morin E."/>
            <person name="Murat C."/>
            <person name="Sun H."/>
            <person name="Tunlid A."/>
            <person name="Henrissat B."/>
            <person name="Grigoriev I.V."/>
            <person name="Hibbett D.S."/>
            <person name="Martin F."/>
            <person name="Nordberg H.P."/>
            <person name="Cantor M.N."/>
            <person name="Hua S.X."/>
        </authorList>
    </citation>
    <scope>NUCLEOTIDE SEQUENCE [LARGE SCALE GENOMIC DNA]</scope>
    <source>
        <strain evidence="1 2">UH-Slu-Lm8-n1</strain>
    </source>
</reference>
<evidence type="ECO:0000313" key="2">
    <source>
        <dbReference type="Proteomes" id="UP000054485"/>
    </source>
</evidence>
<dbReference type="HOGENOM" id="CLU_1732677_0_0_1"/>
<name>A0A0D0AAJ5_9AGAM</name>